<keyword evidence="6 10" id="KW-0808">Transferase</keyword>
<sequence>MTRASGIFMHPTSLPSPYGIGDLGETAVRWIDLLASNQQSFWQFCPLSPTGYGDSPYQTLCSFAGNTLLISPDELLKAGLLSKDDLKSYPLLPDDRVDFGPVITEKENLFRKAYKNFTDTKDFKDFCKKEDGWLGDYALFRVVKTYHKERPWWEWEPEYKLRKADALKSIADKFADDIRYHKFLQYIWMAQWRKVRAYAAEQGVSLIGDIPFYTAYDSSDTWAEPSQFLFDGDAKPISVAGVPPDYFSETGQLWGNPLYKWDAMKKDDYSWWRRRIEKTLELADYIRIDHFRAFDSYWAVPYSSPTAAIGEWKKGPGLHFFETIKKALGDVPFIAEDLGDITPGVIKLREDIKAPGMKILQFAFDSNPQNPYLPYNITKDSVTYTGTHDNDTSQGWFTMLSEAGKKRVCEYLGCQAKNFIDAFLRCALGSPSWLCLVPMQDVLTLGSEHRMNTPGRMWGNWQWRMTKSMPAEAKMKKFAELVEIYGRMRVEKAEEDGDQPKQ</sequence>
<dbReference type="PANTHER" id="PTHR32438">
    <property type="entry name" value="4-ALPHA-GLUCANOTRANSFERASE DPE1, CHLOROPLASTIC/AMYLOPLASTIC"/>
    <property type="match status" value="1"/>
</dbReference>
<dbReference type="NCBIfam" id="NF011080">
    <property type="entry name" value="PRK14508.1-3"/>
    <property type="match status" value="1"/>
</dbReference>
<keyword evidence="5 10" id="KW-0328">Glycosyltransferase</keyword>
<evidence type="ECO:0000256" key="9">
    <source>
        <dbReference type="ARBA" id="ARBA00031501"/>
    </source>
</evidence>
<dbReference type="Pfam" id="PF02446">
    <property type="entry name" value="Glyco_hydro_77"/>
    <property type="match status" value="1"/>
</dbReference>
<dbReference type="InterPro" id="IPR017853">
    <property type="entry name" value="GH"/>
</dbReference>
<evidence type="ECO:0000256" key="7">
    <source>
        <dbReference type="ARBA" id="ARBA00023277"/>
    </source>
</evidence>
<comment type="catalytic activity">
    <reaction evidence="1 10">
        <text>Transfers a segment of a (1-&gt;4)-alpha-D-glucan to a new position in an acceptor, which may be glucose or a (1-&gt;4)-alpha-D-glucan.</text>
        <dbReference type="EC" id="2.4.1.25"/>
    </reaction>
</comment>
<dbReference type="PANTHER" id="PTHR32438:SF5">
    <property type="entry name" value="4-ALPHA-GLUCANOTRANSFERASE DPE1, CHLOROPLASTIC_AMYLOPLASTIC"/>
    <property type="match status" value="1"/>
</dbReference>
<evidence type="ECO:0000256" key="8">
    <source>
        <dbReference type="ARBA" id="ARBA00031423"/>
    </source>
</evidence>
<reference evidence="11" key="1">
    <citation type="submission" date="2012-03" db="EMBL/GenBank/DDBJ databases">
        <title>Functional metagenomics reveals considerable lignocellulase gene clusters in the gut microbiome of a wood-feeding higher termite.</title>
        <authorList>
            <person name="Liu N."/>
        </authorList>
    </citation>
    <scope>NUCLEOTIDE SEQUENCE</scope>
</reference>
<dbReference type="InterPro" id="IPR003385">
    <property type="entry name" value="Glyco_hydro_77"/>
</dbReference>
<dbReference type="NCBIfam" id="TIGR00217">
    <property type="entry name" value="malQ"/>
    <property type="match status" value="1"/>
</dbReference>
<dbReference type="Gene3D" id="3.20.20.80">
    <property type="entry name" value="Glycosidases"/>
    <property type="match status" value="1"/>
</dbReference>
<proteinExistence type="inferred from homology"/>
<dbReference type="EMBL" id="JQ844225">
    <property type="protein sequence ID" value="AGS53219.1"/>
    <property type="molecule type" value="Genomic_DNA"/>
</dbReference>
<evidence type="ECO:0000256" key="5">
    <source>
        <dbReference type="ARBA" id="ARBA00022676"/>
    </source>
</evidence>
<evidence type="ECO:0000256" key="3">
    <source>
        <dbReference type="ARBA" id="ARBA00012560"/>
    </source>
</evidence>
<protein>
    <recommendedName>
        <fullName evidence="4 10">4-alpha-glucanotransferase</fullName>
        <ecNumber evidence="3 10">2.4.1.25</ecNumber>
    </recommendedName>
    <alternativeName>
        <fullName evidence="8 10">Amylomaltase</fullName>
    </alternativeName>
    <alternativeName>
        <fullName evidence="9 10">Disproportionating enzyme</fullName>
    </alternativeName>
</protein>
<dbReference type="EC" id="2.4.1.25" evidence="3 10"/>
<dbReference type="SUPFAM" id="SSF51445">
    <property type="entry name" value="(Trans)glycosidases"/>
    <property type="match status" value="1"/>
</dbReference>
<organism evidence="11">
    <name type="scientific">uncultured bacterium contig00093</name>
    <dbReference type="NCBI Taxonomy" id="1181564"/>
    <lineage>
        <taxon>Bacteria</taxon>
        <taxon>environmental samples</taxon>
    </lineage>
</organism>
<evidence type="ECO:0000256" key="4">
    <source>
        <dbReference type="ARBA" id="ARBA00020295"/>
    </source>
</evidence>
<dbReference type="GO" id="GO:0004134">
    <property type="term" value="F:4-alpha-glucanotransferase activity"/>
    <property type="evidence" value="ECO:0007669"/>
    <property type="project" value="UniProtKB-EC"/>
</dbReference>
<comment type="similarity">
    <text evidence="2 10">Belongs to the disproportionating enzyme family.</text>
</comment>
<evidence type="ECO:0000313" key="11">
    <source>
        <dbReference type="EMBL" id="AGS53219.1"/>
    </source>
</evidence>
<dbReference type="GO" id="GO:0005975">
    <property type="term" value="P:carbohydrate metabolic process"/>
    <property type="evidence" value="ECO:0007669"/>
    <property type="project" value="InterPro"/>
</dbReference>
<evidence type="ECO:0000256" key="1">
    <source>
        <dbReference type="ARBA" id="ARBA00000439"/>
    </source>
</evidence>
<name>A0A806KQQ0_9BACT</name>
<keyword evidence="7 10" id="KW-0119">Carbohydrate metabolism</keyword>
<evidence type="ECO:0000256" key="6">
    <source>
        <dbReference type="ARBA" id="ARBA00022679"/>
    </source>
</evidence>
<evidence type="ECO:0000256" key="10">
    <source>
        <dbReference type="RuleBase" id="RU361207"/>
    </source>
</evidence>
<dbReference type="NCBIfam" id="NF011079">
    <property type="entry name" value="PRK14508.1-2"/>
    <property type="match status" value="1"/>
</dbReference>
<accession>A0A806KQQ0</accession>
<dbReference type="AlphaFoldDB" id="A0A806KQQ0"/>
<evidence type="ECO:0000256" key="2">
    <source>
        <dbReference type="ARBA" id="ARBA00005684"/>
    </source>
</evidence>